<dbReference type="EMBL" id="JAUKVY010000034">
    <property type="protein sequence ID" value="MDO1536992.1"/>
    <property type="molecule type" value="Genomic_DNA"/>
</dbReference>
<evidence type="ECO:0000313" key="2">
    <source>
        <dbReference type="Proteomes" id="UP001169027"/>
    </source>
</evidence>
<dbReference type="RefSeq" id="WP_301815220.1">
    <property type="nucleotide sequence ID" value="NZ_JAUJZH010000034.1"/>
</dbReference>
<organism evidence="1 2">
    <name type="scientific">Variovorax ginsengisoli</name>
    <dbReference type="NCBI Taxonomy" id="363844"/>
    <lineage>
        <taxon>Bacteria</taxon>
        <taxon>Pseudomonadati</taxon>
        <taxon>Pseudomonadota</taxon>
        <taxon>Betaproteobacteria</taxon>
        <taxon>Burkholderiales</taxon>
        <taxon>Comamonadaceae</taxon>
        <taxon>Variovorax</taxon>
    </lineage>
</organism>
<evidence type="ECO:0000313" key="1">
    <source>
        <dbReference type="EMBL" id="MDO1536992.1"/>
    </source>
</evidence>
<name>A0ABT8SG82_9BURK</name>
<protein>
    <recommendedName>
        <fullName evidence="3">RecT family protein</fullName>
    </recommendedName>
</protein>
<sequence length="343" mass="37634">MTTALAVQQGGALAQSQQSGRMAVADIISHVAMVQEVMRAVMKPEVHYGVIPGTDKPTLYKQGAEVLCMAFRVADSYQVEDLSTADVVRYRVTCTGVHQINGIVLGTGMGEASSGEEKYKWRKAYKEEFEVTPANLRREKKGYNKQKQESYSTYQVRTEPADLANTILKMANKRAKIAMTINVTACGDMFGQDLEDMDEALRDHLTRHAPDGRAPVEQEKPALPEMSAELFAQRLTEWRTAMTNQVKGATPDNIIGKAKTKYTLTAEQEAAIRAPIEKPAKKEEAATDALPPMVYADVADALTSATTKAELDAAALLIPRVSDEQFRKELDEMHAELVAGVPA</sequence>
<evidence type="ECO:0008006" key="3">
    <source>
        <dbReference type="Google" id="ProtNLM"/>
    </source>
</evidence>
<keyword evidence="2" id="KW-1185">Reference proteome</keyword>
<dbReference type="Proteomes" id="UP001169027">
    <property type="component" value="Unassembled WGS sequence"/>
</dbReference>
<accession>A0ABT8SG82</accession>
<gene>
    <name evidence="1" type="ORF">Q2T77_32475</name>
</gene>
<comment type="caution">
    <text evidence="1">The sequence shown here is derived from an EMBL/GenBank/DDBJ whole genome shotgun (WGS) entry which is preliminary data.</text>
</comment>
<reference evidence="1" key="1">
    <citation type="submission" date="2023-06" db="EMBL/GenBank/DDBJ databases">
        <authorList>
            <person name="Jiang Y."/>
            <person name="Liu Q."/>
        </authorList>
    </citation>
    <scope>NUCLEOTIDE SEQUENCE</scope>
    <source>
        <strain evidence="1">CGMCC 1.12090</strain>
    </source>
</reference>
<proteinExistence type="predicted"/>